<name>A0A1I5XEJ7_9BACT</name>
<accession>A0A1I5XEJ7</accession>
<dbReference type="AlphaFoldDB" id="A0A1I5XEJ7"/>
<organism evidence="1 2">
    <name type="scientific">Parafilimonas terrae</name>
    <dbReference type="NCBI Taxonomy" id="1465490"/>
    <lineage>
        <taxon>Bacteria</taxon>
        <taxon>Pseudomonadati</taxon>
        <taxon>Bacteroidota</taxon>
        <taxon>Chitinophagia</taxon>
        <taxon>Chitinophagales</taxon>
        <taxon>Chitinophagaceae</taxon>
        <taxon>Parafilimonas</taxon>
    </lineage>
</organism>
<evidence type="ECO:0000313" key="2">
    <source>
        <dbReference type="Proteomes" id="UP000199031"/>
    </source>
</evidence>
<gene>
    <name evidence="1" type="ORF">SAMN05444277_108124</name>
</gene>
<sequence length="70" mass="7895">MDVPICTQFLDAFMIGYRGRYFCDFHDLMAKYLDGIREVTVNPVLQQSGVNADMCNADAAIITDCRKEIA</sequence>
<evidence type="ECO:0000313" key="1">
    <source>
        <dbReference type="EMBL" id="SFQ30236.1"/>
    </source>
</evidence>
<dbReference type="EMBL" id="FOXQ01000008">
    <property type="protein sequence ID" value="SFQ30236.1"/>
    <property type="molecule type" value="Genomic_DNA"/>
</dbReference>
<dbReference type="Proteomes" id="UP000199031">
    <property type="component" value="Unassembled WGS sequence"/>
</dbReference>
<protein>
    <submittedName>
        <fullName evidence="1">Uncharacterized protein</fullName>
    </submittedName>
</protein>
<keyword evidence="2" id="KW-1185">Reference proteome</keyword>
<proteinExistence type="predicted"/>
<dbReference type="STRING" id="1465490.SAMN05444277_108124"/>
<reference evidence="1 2" key="1">
    <citation type="submission" date="2016-10" db="EMBL/GenBank/DDBJ databases">
        <authorList>
            <person name="de Groot N.N."/>
        </authorList>
    </citation>
    <scope>NUCLEOTIDE SEQUENCE [LARGE SCALE GENOMIC DNA]</scope>
    <source>
        <strain evidence="1 2">DSM 28286</strain>
    </source>
</reference>